<protein>
    <submittedName>
        <fullName evidence="2">Uncharacterized protein</fullName>
    </submittedName>
</protein>
<gene>
    <name evidence="2" type="ORF">OSIN01602_LOCUS12030</name>
</gene>
<name>A0A7S2EMA8_TRICV</name>
<organism evidence="2">
    <name type="scientific">Trieres chinensis</name>
    <name type="common">Marine centric diatom</name>
    <name type="synonym">Odontella sinensis</name>
    <dbReference type="NCBI Taxonomy" id="1514140"/>
    <lineage>
        <taxon>Eukaryota</taxon>
        <taxon>Sar</taxon>
        <taxon>Stramenopiles</taxon>
        <taxon>Ochrophyta</taxon>
        <taxon>Bacillariophyta</taxon>
        <taxon>Mediophyceae</taxon>
        <taxon>Biddulphiophycidae</taxon>
        <taxon>Eupodiscales</taxon>
        <taxon>Parodontellaceae</taxon>
        <taxon>Trieres</taxon>
    </lineage>
</organism>
<dbReference type="AlphaFoldDB" id="A0A7S2EMA8"/>
<evidence type="ECO:0000313" key="2">
    <source>
        <dbReference type="EMBL" id="CAD9343290.1"/>
    </source>
</evidence>
<reference evidence="2" key="1">
    <citation type="submission" date="2021-01" db="EMBL/GenBank/DDBJ databases">
        <authorList>
            <person name="Corre E."/>
            <person name="Pelletier E."/>
            <person name="Niang G."/>
            <person name="Scheremetjew M."/>
            <person name="Finn R."/>
            <person name="Kale V."/>
            <person name="Holt S."/>
            <person name="Cochrane G."/>
            <person name="Meng A."/>
            <person name="Brown T."/>
            <person name="Cohen L."/>
        </authorList>
    </citation>
    <scope>NUCLEOTIDE SEQUENCE</scope>
    <source>
        <strain evidence="2">Grunow 1884</strain>
    </source>
</reference>
<evidence type="ECO:0000256" key="1">
    <source>
        <dbReference type="SAM" id="MobiDB-lite"/>
    </source>
</evidence>
<accession>A0A7S2EMA8</accession>
<feature type="region of interest" description="Disordered" evidence="1">
    <location>
        <begin position="1"/>
        <end position="23"/>
    </location>
</feature>
<proteinExistence type="predicted"/>
<dbReference type="EMBL" id="HBGO01020959">
    <property type="protein sequence ID" value="CAD9343290.1"/>
    <property type="molecule type" value="Transcribed_RNA"/>
</dbReference>
<sequence>MNQHNEEFDCAISPRAPRRSSHSEVICPMKAGVGPMQKSKHVSEGALYDQLRSGDIQLRFEEFQRRLEERTTLVQKLKASSDPKERSKLFRQHTDALLTVHESKKL</sequence>